<dbReference type="AlphaFoldDB" id="A0A5A5TAU0"/>
<sequence>MCAFAAAAGAVILLIKTDVVTSVSLFVLIHLLVPVSLIAGLVVLISLLLTGLTGLVGLESLVGLNIEPITSSAQGD</sequence>
<keyword evidence="1" id="KW-1133">Transmembrane helix</keyword>
<organism evidence="2 3">
    <name type="scientific">Dictyobacter arantiisoli</name>
    <dbReference type="NCBI Taxonomy" id="2014874"/>
    <lineage>
        <taxon>Bacteria</taxon>
        <taxon>Bacillati</taxon>
        <taxon>Chloroflexota</taxon>
        <taxon>Ktedonobacteria</taxon>
        <taxon>Ktedonobacterales</taxon>
        <taxon>Dictyobacteraceae</taxon>
        <taxon>Dictyobacter</taxon>
    </lineage>
</organism>
<feature type="transmembrane region" description="Helical" evidence="1">
    <location>
        <begin position="27"/>
        <end position="49"/>
    </location>
</feature>
<gene>
    <name evidence="2" type="ORF">KDI_21840</name>
</gene>
<evidence type="ECO:0000256" key="1">
    <source>
        <dbReference type="SAM" id="Phobius"/>
    </source>
</evidence>
<dbReference type="Proteomes" id="UP000322530">
    <property type="component" value="Unassembled WGS sequence"/>
</dbReference>
<protein>
    <submittedName>
        <fullName evidence="2">Uncharacterized protein</fullName>
    </submittedName>
</protein>
<keyword evidence="1" id="KW-0812">Transmembrane</keyword>
<keyword evidence="3" id="KW-1185">Reference proteome</keyword>
<evidence type="ECO:0000313" key="2">
    <source>
        <dbReference type="EMBL" id="GCF08620.1"/>
    </source>
</evidence>
<evidence type="ECO:0000313" key="3">
    <source>
        <dbReference type="Proteomes" id="UP000322530"/>
    </source>
</evidence>
<name>A0A5A5TAU0_9CHLR</name>
<reference evidence="2 3" key="1">
    <citation type="submission" date="2019-01" db="EMBL/GenBank/DDBJ databases">
        <title>Draft genome sequence of Dictyobacter sp. Uno17.</title>
        <authorList>
            <person name="Wang C.M."/>
            <person name="Zheng Y."/>
            <person name="Sakai Y."/>
            <person name="Abe K."/>
            <person name="Yokota A."/>
            <person name="Yabe S."/>
        </authorList>
    </citation>
    <scope>NUCLEOTIDE SEQUENCE [LARGE SCALE GENOMIC DNA]</scope>
    <source>
        <strain evidence="2 3">Uno17</strain>
    </source>
</reference>
<keyword evidence="1" id="KW-0472">Membrane</keyword>
<dbReference type="EMBL" id="BIXY01000027">
    <property type="protein sequence ID" value="GCF08620.1"/>
    <property type="molecule type" value="Genomic_DNA"/>
</dbReference>
<accession>A0A5A5TAU0</accession>
<proteinExistence type="predicted"/>
<comment type="caution">
    <text evidence="2">The sequence shown here is derived from an EMBL/GenBank/DDBJ whole genome shotgun (WGS) entry which is preliminary data.</text>
</comment>